<dbReference type="CDD" id="cd12148">
    <property type="entry name" value="fungal_TF_MHR"/>
    <property type="match status" value="1"/>
</dbReference>
<keyword evidence="4" id="KW-0805">Transcription regulation</keyword>
<dbReference type="STRING" id="41067.A0A2I2F3T7"/>
<dbReference type="RefSeq" id="XP_024669301.1">
    <property type="nucleotide sequence ID" value="XM_024819497.1"/>
</dbReference>
<keyword evidence="2" id="KW-0479">Metal-binding</keyword>
<evidence type="ECO:0000313" key="10">
    <source>
        <dbReference type="Proteomes" id="UP000234585"/>
    </source>
</evidence>
<name>A0A2I2F3T7_ASPCN</name>
<dbReference type="GeneID" id="36526657"/>
<dbReference type="PROSITE" id="PS50048">
    <property type="entry name" value="ZN2_CY6_FUNGAL_2"/>
    <property type="match status" value="1"/>
</dbReference>
<dbReference type="GO" id="GO:0008270">
    <property type="term" value="F:zinc ion binding"/>
    <property type="evidence" value="ECO:0007669"/>
    <property type="project" value="InterPro"/>
</dbReference>
<evidence type="ECO:0000256" key="7">
    <source>
        <dbReference type="ARBA" id="ARBA00023242"/>
    </source>
</evidence>
<dbReference type="Gene3D" id="4.10.240.10">
    <property type="entry name" value="Zn(2)-C6 fungal-type DNA-binding domain"/>
    <property type="match status" value="1"/>
</dbReference>
<protein>
    <recommendedName>
        <fullName evidence="8">Zn(2)-C6 fungal-type domain-containing protein</fullName>
    </recommendedName>
</protein>
<evidence type="ECO:0000256" key="2">
    <source>
        <dbReference type="ARBA" id="ARBA00022723"/>
    </source>
</evidence>
<dbReference type="PANTHER" id="PTHR47782:SF14">
    <property type="entry name" value="ZN(II)2CYS6 TRANSCRIPTION FACTOR (EUROFUNG)"/>
    <property type="match status" value="1"/>
</dbReference>
<keyword evidence="7" id="KW-0539">Nucleus</keyword>
<comment type="subcellular location">
    <subcellularLocation>
        <location evidence="1">Nucleus</location>
    </subcellularLocation>
</comment>
<dbReference type="EMBL" id="KZ559164">
    <property type="protein sequence ID" value="PLB35289.1"/>
    <property type="molecule type" value="Genomic_DNA"/>
</dbReference>
<feature type="domain" description="Zn(2)-C6 fungal-type" evidence="8">
    <location>
        <begin position="12"/>
        <end position="40"/>
    </location>
</feature>
<dbReference type="GO" id="GO:0045944">
    <property type="term" value="P:positive regulation of transcription by RNA polymerase II"/>
    <property type="evidence" value="ECO:0007669"/>
    <property type="project" value="TreeGrafter"/>
</dbReference>
<dbReference type="InterPro" id="IPR036864">
    <property type="entry name" value="Zn2-C6_fun-type_DNA-bd_sf"/>
</dbReference>
<keyword evidence="10" id="KW-1185">Reference proteome</keyword>
<dbReference type="CDD" id="cd00067">
    <property type="entry name" value="GAL4"/>
    <property type="match status" value="1"/>
</dbReference>
<dbReference type="OrthoDB" id="27934at2759"/>
<reference evidence="9 10" key="1">
    <citation type="submission" date="2017-12" db="EMBL/GenBank/DDBJ databases">
        <authorList>
            <consortium name="DOE Joint Genome Institute"/>
            <person name="Haridas S."/>
            <person name="Kjaerbolling I."/>
            <person name="Vesth T.C."/>
            <person name="Frisvad J.C."/>
            <person name="Nybo J.L."/>
            <person name="Theobald S."/>
            <person name="Kuo A."/>
            <person name="Bowyer P."/>
            <person name="Matsuda Y."/>
            <person name="Mondo S."/>
            <person name="Lyhne E.K."/>
            <person name="Kogle M.E."/>
            <person name="Clum A."/>
            <person name="Lipzen A."/>
            <person name="Salamov A."/>
            <person name="Ngan C.Y."/>
            <person name="Daum C."/>
            <person name="Chiniquy J."/>
            <person name="Barry K."/>
            <person name="LaButti K."/>
            <person name="Simmons B.A."/>
            <person name="Magnuson J.K."/>
            <person name="Mortensen U.H."/>
            <person name="Larsen T.O."/>
            <person name="Grigoriev I.V."/>
            <person name="Baker S.E."/>
            <person name="Andersen M.R."/>
            <person name="Nordberg H.P."/>
            <person name="Cantor M.N."/>
            <person name="Hua S.X."/>
        </authorList>
    </citation>
    <scope>NUCLEOTIDE SEQUENCE [LARGE SCALE GENOMIC DNA]</scope>
    <source>
        <strain evidence="9 10">CBS 102.13</strain>
    </source>
</reference>
<dbReference type="Pfam" id="PF00172">
    <property type="entry name" value="Zn_clus"/>
    <property type="match status" value="1"/>
</dbReference>
<organism evidence="9 10">
    <name type="scientific">Aspergillus candidus</name>
    <dbReference type="NCBI Taxonomy" id="41067"/>
    <lineage>
        <taxon>Eukaryota</taxon>
        <taxon>Fungi</taxon>
        <taxon>Dikarya</taxon>
        <taxon>Ascomycota</taxon>
        <taxon>Pezizomycotina</taxon>
        <taxon>Eurotiomycetes</taxon>
        <taxon>Eurotiomycetidae</taxon>
        <taxon>Eurotiales</taxon>
        <taxon>Aspergillaceae</taxon>
        <taxon>Aspergillus</taxon>
        <taxon>Aspergillus subgen. Circumdati</taxon>
    </lineage>
</organism>
<keyword evidence="3" id="KW-0862">Zinc</keyword>
<evidence type="ECO:0000256" key="4">
    <source>
        <dbReference type="ARBA" id="ARBA00023015"/>
    </source>
</evidence>
<evidence type="ECO:0000259" key="8">
    <source>
        <dbReference type="PROSITE" id="PS50048"/>
    </source>
</evidence>
<gene>
    <name evidence="9" type="ORF">BDW47DRAFT_63718</name>
</gene>
<dbReference type="GO" id="GO:0005634">
    <property type="term" value="C:nucleus"/>
    <property type="evidence" value="ECO:0007669"/>
    <property type="project" value="UniProtKB-SubCell"/>
</dbReference>
<dbReference type="InterPro" id="IPR052202">
    <property type="entry name" value="Yeast_MetPath_Reg"/>
</dbReference>
<dbReference type="SMART" id="SM00066">
    <property type="entry name" value="GAL4"/>
    <property type="match status" value="1"/>
</dbReference>
<sequence>MPLHLKHPRLLACARCFRLKRKCDHAKPMCGECRRRGTECLPMKSRKDGQDITIPLEYLKQLESRIAELDRPSAATHDVGVQTDFSTQQPDPHPTTLSGMADSAPGGLHPAAQQVFGTPDDYPQNDLLRHVAASEQDLLRVSDMRSHAPRLEGALISRLAYEVYPDRPGWDFYAGTDAGSPHAGYPFWQEEVYANLYFSITHWVWPFLDSGAWKTWRQEWNSDSEADQWKGFLVKMVLAIGALSCNVLQPSQGHSAHAADLYTAAMAYYPYVMGHESSILQIQASILMVLYALQCPSAEEISTAVSSIVPFCTATVADMRKHAAAGNGVDLGLAGGEGEILTETLFITCFMLNEIVVSGWDRPVSASYRAIDDDVYSLGNEVPSSSSTSTALRHLFRLRKIQADIRRQWREESGQPQANDTMLKSALDTWRNEIPRYGVEEAPSTYLHPLWMANLYDYSVIIMMQEKRDTLQPGDIEDVVTTSDEVCRNFRRLQEEGQVMCYTWSALVFQFRAGITLLYIFWVTPREPTLVQRALEALYICADNVSHHAHRWPDATPYAKIMDFLFQSASWIPAGSPRSHRSACSREELPRHLTELKKQYLHKAVLRMIEDMLLQ</sequence>
<keyword evidence="5" id="KW-0238">DNA-binding</keyword>
<dbReference type="SUPFAM" id="SSF57701">
    <property type="entry name" value="Zn2/Cys6 DNA-binding domain"/>
    <property type="match status" value="1"/>
</dbReference>
<dbReference type="PANTHER" id="PTHR47782">
    <property type="entry name" value="ZN(II)2CYS6 TRANSCRIPTION FACTOR (EUROFUNG)-RELATED"/>
    <property type="match status" value="1"/>
</dbReference>
<evidence type="ECO:0000256" key="3">
    <source>
        <dbReference type="ARBA" id="ARBA00022833"/>
    </source>
</evidence>
<dbReference type="GO" id="GO:0043565">
    <property type="term" value="F:sequence-specific DNA binding"/>
    <property type="evidence" value="ECO:0007669"/>
    <property type="project" value="TreeGrafter"/>
</dbReference>
<accession>A0A2I2F3T7</accession>
<dbReference type="GO" id="GO:0000981">
    <property type="term" value="F:DNA-binding transcription factor activity, RNA polymerase II-specific"/>
    <property type="evidence" value="ECO:0007669"/>
    <property type="project" value="InterPro"/>
</dbReference>
<keyword evidence="6" id="KW-0804">Transcription</keyword>
<proteinExistence type="predicted"/>
<dbReference type="Proteomes" id="UP000234585">
    <property type="component" value="Unassembled WGS sequence"/>
</dbReference>
<evidence type="ECO:0000313" key="9">
    <source>
        <dbReference type="EMBL" id="PLB35289.1"/>
    </source>
</evidence>
<evidence type="ECO:0000256" key="5">
    <source>
        <dbReference type="ARBA" id="ARBA00023125"/>
    </source>
</evidence>
<evidence type="ECO:0000256" key="6">
    <source>
        <dbReference type="ARBA" id="ARBA00023163"/>
    </source>
</evidence>
<evidence type="ECO:0000256" key="1">
    <source>
        <dbReference type="ARBA" id="ARBA00004123"/>
    </source>
</evidence>
<dbReference type="InterPro" id="IPR001138">
    <property type="entry name" value="Zn2Cys6_DnaBD"/>
</dbReference>
<dbReference type="AlphaFoldDB" id="A0A2I2F3T7"/>